<dbReference type="EMBL" id="FP103042">
    <property type="protein sequence ID" value="CAX24412.1"/>
    <property type="molecule type" value="Genomic_DNA"/>
</dbReference>
<name>C7CI07_METED</name>
<dbReference type="Proteomes" id="UP000008070">
    <property type="component" value="Chromosome"/>
</dbReference>
<reference evidence="2" key="1">
    <citation type="journal article" date="2009" name="PLoS ONE">
        <title>Methylobacterium genome sequences: a reference blueprint to investigate microbial metabolism of C1 compounds from natural and industrial sources.</title>
        <authorList>
            <person name="Vuilleumier S."/>
            <person name="Chistoserdova L."/>
            <person name="Lee M.-C."/>
            <person name="Bringel F."/>
            <person name="Lajus A."/>
            <person name="Zhou Y."/>
            <person name="Gourion B."/>
            <person name="Barbe V."/>
            <person name="Chang J."/>
            <person name="Cruveiller S."/>
            <person name="Dossat C."/>
            <person name="Gillett W."/>
            <person name="Gruffaz C."/>
            <person name="Haugen E."/>
            <person name="Hourcade E."/>
            <person name="Levy R."/>
            <person name="Mangenot S."/>
            <person name="Muller E."/>
            <person name="Nadalig T."/>
            <person name="Pagni M."/>
            <person name="Penny C."/>
            <person name="Peyraud R."/>
            <person name="Robinson D.G."/>
            <person name="Roche D."/>
            <person name="Rouy Z."/>
            <person name="Saenampechek C."/>
            <person name="Salvignol G."/>
            <person name="Vallenet D."/>
            <person name="Wu Z."/>
            <person name="Marx C.J."/>
            <person name="Vorholt J.A."/>
            <person name="Olson M.V."/>
            <person name="Kaul R."/>
            <person name="Weissenbach J."/>
            <person name="Medigue C."/>
            <person name="Lidstrom M.E."/>
        </authorList>
    </citation>
    <scope>NUCLEOTIDE SEQUENCE [LARGE SCALE GENOMIC DNA]</scope>
    <source>
        <strain evidence="2">DSM 6343 / CIP 106787 / DM4</strain>
    </source>
</reference>
<dbReference type="HOGENOM" id="CLU_2991520_0_0_5"/>
<protein>
    <submittedName>
        <fullName evidence="1">Uncharacterized protein</fullName>
    </submittedName>
</protein>
<gene>
    <name evidence="1" type="ORF">METD_I2754</name>
</gene>
<dbReference type="KEGG" id="mdi:METDI2754"/>
<organism evidence="1 2">
    <name type="scientific">Methylorubrum extorquens (strain DSM 6343 / CIP 106787 / DM4)</name>
    <name type="common">Methylobacterium extorquens</name>
    <dbReference type="NCBI Taxonomy" id="661410"/>
    <lineage>
        <taxon>Bacteria</taxon>
        <taxon>Pseudomonadati</taxon>
        <taxon>Pseudomonadota</taxon>
        <taxon>Alphaproteobacteria</taxon>
        <taxon>Hyphomicrobiales</taxon>
        <taxon>Methylobacteriaceae</taxon>
        <taxon>Methylorubrum</taxon>
    </lineage>
</organism>
<dbReference type="AlphaFoldDB" id="C7CI07"/>
<evidence type="ECO:0000313" key="2">
    <source>
        <dbReference type="Proteomes" id="UP000008070"/>
    </source>
</evidence>
<accession>C7CI07</accession>
<sequence length="57" mass="6326">MIEPGSGQDRRALRACAKQECLELTLNQFEITSYLAVTAAPARDSFRTECEKPPVGR</sequence>
<proteinExistence type="predicted"/>
<evidence type="ECO:0000313" key="1">
    <source>
        <dbReference type="EMBL" id="CAX24412.1"/>
    </source>
</evidence>